<evidence type="ECO:0000313" key="7">
    <source>
        <dbReference type="Proteomes" id="UP000236394"/>
    </source>
</evidence>
<evidence type="ECO:0000256" key="2">
    <source>
        <dbReference type="ARBA" id="ARBA00022448"/>
    </source>
</evidence>
<dbReference type="PANTHER" id="PTHR43335:SF4">
    <property type="entry name" value="ABC TRANSPORTER, ATP-BINDING PROTEIN"/>
    <property type="match status" value="1"/>
</dbReference>
<keyword evidence="3" id="KW-0547">Nucleotide-binding</keyword>
<sequence>MTINGDLFSLISGRRPKKIYWKLRRENKMTEVGLRVNNANKSFGRHHVVKDLSLEVRRGEVFGFLGPNGAGKTTLIKMVMGFLFPDSGEIFISNFSVRRDYEKAMAHIGGIVENPEMYKEFSGWQNLNMYARVHGHISSERIKKVVEMVGLSDRINDKVGKYSLGMKQRLGLAQSIVHKPDVLILDEPMNGLDPSGIQDLRNILRELAHEENLAVMVSSHILTEMQLLCDRVAIINKGEIIGSHDLQNSLAGKSIYRLEVEPKNEAAAFLAASYKDVKISDNGILLNVERNKIPELLYELHNKGLRPYRVEPCRDDLEATYFAAIGGGNDIV</sequence>
<proteinExistence type="inferred from homology"/>
<organism evidence="6 7">
    <name type="scientific">Mageeibacillus indolicus</name>
    <dbReference type="NCBI Taxonomy" id="884684"/>
    <lineage>
        <taxon>Bacteria</taxon>
        <taxon>Bacillati</taxon>
        <taxon>Bacillota</taxon>
        <taxon>Clostridia</taxon>
        <taxon>Eubacteriales</taxon>
        <taxon>Oscillospiraceae</taxon>
        <taxon>Mageeibacillus</taxon>
    </lineage>
</organism>
<evidence type="ECO:0000313" key="6">
    <source>
        <dbReference type="EMBL" id="PNH18052.1"/>
    </source>
</evidence>
<dbReference type="InterPro" id="IPR017871">
    <property type="entry name" value="ABC_transporter-like_CS"/>
</dbReference>
<comment type="caution">
    <text evidence="6">The sequence shown here is derived from an EMBL/GenBank/DDBJ whole genome shotgun (WGS) entry which is preliminary data.</text>
</comment>
<dbReference type="AlphaFoldDB" id="A0A2J8AZW3"/>
<dbReference type="SMART" id="SM00382">
    <property type="entry name" value="AAA"/>
    <property type="match status" value="1"/>
</dbReference>
<dbReference type="Pfam" id="PF00005">
    <property type="entry name" value="ABC_tran"/>
    <property type="match status" value="1"/>
</dbReference>
<reference evidence="7" key="1">
    <citation type="submission" date="2017-04" db="EMBL/GenBank/DDBJ databases">
        <authorList>
            <person name="Bumgarner R.E."/>
            <person name="Fredricks D.N."/>
            <person name="Srinivasan S."/>
        </authorList>
    </citation>
    <scope>NUCLEOTIDE SEQUENCE [LARGE SCALE GENOMIC DNA]</scope>
    <source>
        <strain evidence="7">KA00405</strain>
    </source>
</reference>
<dbReference type="PROSITE" id="PS50893">
    <property type="entry name" value="ABC_TRANSPORTER_2"/>
    <property type="match status" value="1"/>
</dbReference>
<dbReference type="SUPFAM" id="SSF52540">
    <property type="entry name" value="P-loop containing nucleoside triphosphate hydrolases"/>
    <property type="match status" value="1"/>
</dbReference>
<comment type="similarity">
    <text evidence="1">Belongs to the ABC transporter superfamily.</text>
</comment>
<feature type="domain" description="ABC transporter" evidence="5">
    <location>
        <begin position="34"/>
        <end position="262"/>
    </location>
</feature>
<evidence type="ECO:0000256" key="4">
    <source>
        <dbReference type="ARBA" id="ARBA00022840"/>
    </source>
</evidence>
<dbReference type="GO" id="GO:0016887">
    <property type="term" value="F:ATP hydrolysis activity"/>
    <property type="evidence" value="ECO:0007669"/>
    <property type="project" value="InterPro"/>
</dbReference>
<gene>
    <name evidence="6" type="ORF">B7R76_06880</name>
</gene>
<dbReference type="PROSITE" id="PS00211">
    <property type="entry name" value="ABC_TRANSPORTER_1"/>
    <property type="match status" value="1"/>
</dbReference>
<dbReference type="Gene3D" id="3.40.50.300">
    <property type="entry name" value="P-loop containing nucleotide triphosphate hydrolases"/>
    <property type="match status" value="1"/>
</dbReference>
<dbReference type="InterPro" id="IPR027417">
    <property type="entry name" value="P-loop_NTPase"/>
</dbReference>
<dbReference type="PANTHER" id="PTHR43335">
    <property type="entry name" value="ABC TRANSPORTER, ATP-BINDING PROTEIN"/>
    <property type="match status" value="1"/>
</dbReference>
<dbReference type="EMBL" id="NBZD01000004">
    <property type="protein sequence ID" value="PNH18052.1"/>
    <property type="molecule type" value="Genomic_DNA"/>
</dbReference>
<dbReference type="InterPro" id="IPR003593">
    <property type="entry name" value="AAA+_ATPase"/>
</dbReference>
<evidence type="ECO:0000256" key="1">
    <source>
        <dbReference type="ARBA" id="ARBA00005417"/>
    </source>
</evidence>
<keyword evidence="4" id="KW-0067">ATP-binding</keyword>
<dbReference type="InterPro" id="IPR003439">
    <property type="entry name" value="ABC_transporter-like_ATP-bd"/>
</dbReference>
<accession>A0A2J8AZW3</accession>
<protein>
    <recommendedName>
        <fullName evidence="5">ABC transporter domain-containing protein</fullName>
    </recommendedName>
</protein>
<name>A0A2J8AZW3_9FIRM</name>
<dbReference type="GO" id="GO:0005524">
    <property type="term" value="F:ATP binding"/>
    <property type="evidence" value="ECO:0007669"/>
    <property type="project" value="UniProtKB-KW"/>
</dbReference>
<evidence type="ECO:0000259" key="5">
    <source>
        <dbReference type="PROSITE" id="PS50893"/>
    </source>
</evidence>
<dbReference type="Proteomes" id="UP000236394">
    <property type="component" value="Unassembled WGS sequence"/>
</dbReference>
<evidence type="ECO:0000256" key="3">
    <source>
        <dbReference type="ARBA" id="ARBA00022741"/>
    </source>
</evidence>
<keyword evidence="2" id="KW-0813">Transport</keyword>